<dbReference type="PROSITE" id="PS50867">
    <property type="entry name" value="PRE_SET"/>
    <property type="match status" value="1"/>
</dbReference>
<feature type="domain" description="SET" evidence="7">
    <location>
        <begin position="634"/>
        <end position="774"/>
    </location>
</feature>
<dbReference type="PROSITE" id="PS51575">
    <property type="entry name" value="SAM_MT43_SUVAR39_2"/>
    <property type="match status" value="1"/>
</dbReference>
<dbReference type="OrthoDB" id="5792673at2759"/>
<dbReference type="EMBL" id="JABFUD020000016">
    <property type="protein sequence ID" value="KAI5068702.1"/>
    <property type="molecule type" value="Genomic_DNA"/>
</dbReference>
<dbReference type="PROSITE" id="PS50280">
    <property type="entry name" value="SET"/>
    <property type="match status" value="1"/>
</dbReference>
<dbReference type="AlphaFoldDB" id="A0A9D4UJ71"/>
<feature type="compositionally biased region" description="Low complexity" evidence="6">
    <location>
        <begin position="14"/>
        <end position="24"/>
    </location>
</feature>
<dbReference type="InterPro" id="IPR046341">
    <property type="entry name" value="SET_dom_sf"/>
</dbReference>
<dbReference type="SMART" id="SM00466">
    <property type="entry name" value="SRA"/>
    <property type="match status" value="1"/>
</dbReference>
<dbReference type="InterPro" id="IPR036987">
    <property type="entry name" value="SRA-YDG_sf"/>
</dbReference>
<evidence type="ECO:0000256" key="4">
    <source>
        <dbReference type="ARBA" id="ARBA00023242"/>
    </source>
</evidence>
<evidence type="ECO:0000256" key="3">
    <source>
        <dbReference type="ARBA" id="ARBA00022853"/>
    </source>
</evidence>
<comment type="caution">
    <text evidence="10">The sequence shown here is derived from an EMBL/GenBank/DDBJ whole genome shotgun (WGS) entry which is preliminary data.</text>
</comment>
<dbReference type="PROSITE" id="PS51015">
    <property type="entry name" value="YDG"/>
    <property type="match status" value="1"/>
</dbReference>
<name>A0A9D4UJ71_ADICA</name>
<evidence type="ECO:0000256" key="1">
    <source>
        <dbReference type="ARBA" id="ARBA00004286"/>
    </source>
</evidence>
<dbReference type="Gene3D" id="2.170.270.10">
    <property type="entry name" value="SET domain"/>
    <property type="match status" value="1"/>
</dbReference>
<organism evidence="10 11">
    <name type="scientific">Adiantum capillus-veneris</name>
    <name type="common">Maidenhair fern</name>
    <dbReference type="NCBI Taxonomy" id="13818"/>
    <lineage>
        <taxon>Eukaryota</taxon>
        <taxon>Viridiplantae</taxon>
        <taxon>Streptophyta</taxon>
        <taxon>Embryophyta</taxon>
        <taxon>Tracheophyta</taxon>
        <taxon>Polypodiopsida</taxon>
        <taxon>Polypodiidae</taxon>
        <taxon>Polypodiales</taxon>
        <taxon>Pteridineae</taxon>
        <taxon>Pteridaceae</taxon>
        <taxon>Vittarioideae</taxon>
        <taxon>Adiantum</taxon>
    </lineage>
</organism>
<dbReference type="GO" id="GO:0008270">
    <property type="term" value="F:zinc ion binding"/>
    <property type="evidence" value="ECO:0007669"/>
    <property type="project" value="InterPro"/>
</dbReference>
<dbReference type="InterPro" id="IPR051357">
    <property type="entry name" value="H3K9_HMTase_SUVAR3-9"/>
</dbReference>
<dbReference type="SMART" id="SM00468">
    <property type="entry name" value="PreSET"/>
    <property type="match status" value="1"/>
</dbReference>
<evidence type="ECO:0000256" key="6">
    <source>
        <dbReference type="SAM" id="MobiDB-lite"/>
    </source>
</evidence>
<dbReference type="SUPFAM" id="SSF82199">
    <property type="entry name" value="SET domain"/>
    <property type="match status" value="1"/>
</dbReference>
<sequence>MASNPFLFFPMEPGSSSSASAAGSNPGQPPLLRPNPVLYVPPLRIVAPPGVPPILPPSFDPHSVLNGLRPDLFPQAASSSYGGSLKVPSRSDFDRVRTATVLGDLGRPASAASGVRDYERTNFGNGNHAPFWNGKGHRFGNADQARGGIGINAPAPSSNNVRYFSSFKGGDRTPEDLDARPSASHSGTFNTAATENGAVPNDGNSSYHAAAAKFSKTKASAVRLFPLGCFKNEVQSQAEVSKILSSHENFADEGSALETKKRCREFKPKRSIASKRPATDGSGLHTSPHRAVIYTVRLYDALRRSLMHEEERKSKDANKGSRPDLNAGSVINSKSLAVNRSQKLVGSVPGIDVGALFYFRMELCCVGLHGPIQAGIEYITAKESEHDTAVAISIISSGGYDAKDDGEELVYTGQGGKSALVSKPMEDQKLERGNLAMKGSMKHQVPVRVTRGVKDSASPSGKTYTYDGLYLVEECWTEKGKSGFEEFKFRLRRCPGQAELGSAILKLSNSLKYRPGQREGLRLPDIANGKEGVPVCVVNSVDNLHSPPNFEYSTSLHYPPEASIYHHFGSAEGCNCEGVCSPQACSCCAANGGVFPYLGGGILVKERGVIFECGSNCKCSFSCKNRLTQRALKYRLEIFKSKNKGWGLRSWDTIPAGSFICEYSGKLVQTPQFLQTRDFVLDFRRLPRNNPFWGDVSSFLDSQAAQVTSSIPRPELIIDSSQTGNAARFINHSCSPNVLVQCVFRDYQDTKRPHVMLFAMDNIPPFRELTIDYGSEPPSPHYQVPGKQCLCKSEECKGTFYQ</sequence>
<protein>
    <submittedName>
        <fullName evidence="10">Uncharacterized protein</fullName>
    </submittedName>
</protein>
<dbReference type="InterPro" id="IPR015947">
    <property type="entry name" value="PUA-like_sf"/>
</dbReference>
<dbReference type="GO" id="GO:0005694">
    <property type="term" value="C:chromosome"/>
    <property type="evidence" value="ECO:0007669"/>
    <property type="project" value="UniProtKB-SubCell"/>
</dbReference>
<dbReference type="GO" id="GO:0005634">
    <property type="term" value="C:nucleus"/>
    <property type="evidence" value="ECO:0007669"/>
    <property type="project" value="UniProtKB-SubCell"/>
</dbReference>
<accession>A0A9D4UJ71</accession>
<keyword evidence="4 5" id="KW-0539">Nucleus</keyword>
<reference evidence="10" key="1">
    <citation type="submission" date="2021-01" db="EMBL/GenBank/DDBJ databases">
        <title>Adiantum capillus-veneris genome.</title>
        <authorList>
            <person name="Fang Y."/>
            <person name="Liao Q."/>
        </authorList>
    </citation>
    <scope>NUCLEOTIDE SEQUENCE</scope>
    <source>
        <strain evidence="10">H3</strain>
        <tissue evidence="10">Leaf</tissue>
    </source>
</reference>
<feature type="region of interest" description="Disordered" evidence="6">
    <location>
        <begin position="13"/>
        <end position="33"/>
    </location>
</feature>
<proteinExistence type="predicted"/>
<keyword evidence="11" id="KW-1185">Reference proteome</keyword>
<dbReference type="InterPro" id="IPR003105">
    <property type="entry name" value="SRA_YDG"/>
</dbReference>
<evidence type="ECO:0000256" key="2">
    <source>
        <dbReference type="ARBA" id="ARBA00022454"/>
    </source>
</evidence>
<dbReference type="PANTHER" id="PTHR45660:SF13">
    <property type="entry name" value="HISTONE-LYSINE N-METHYLTRANSFERASE SETMAR"/>
    <property type="match status" value="1"/>
</dbReference>
<evidence type="ECO:0000256" key="5">
    <source>
        <dbReference type="PROSITE-ProRule" id="PRU00358"/>
    </source>
</evidence>
<evidence type="ECO:0000313" key="11">
    <source>
        <dbReference type="Proteomes" id="UP000886520"/>
    </source>
</evidence>
<evidence type="ECO:0000259" key="7">
    <source>
        <dbReference type="PROSITE" id="PS50280"/>
    </source>
</evidence>
<dbReference type="Pfam" id="PF02182">
    <property type="entry name" value="SAD_SRA"/>
    <property type="match status" value="1"/>
</dbReference>
<dbReference type="InterPro" id="IPR025794">
    <property type="entry name" value="H3-K9-MeTrfase_plant"/>
</dbReference>
<dbReference type="SMART" id="SM00317">
    <property type="entry name" value="SET"/>
    <property type="match status" value="1"/>
</dbReference>
<comment type="subcellular location">
    <subcellularLocation>
        <location evidence="1">Chromosome</location>
    </subcellularLocation>
    <subcellularLocation>
        <location evidence="5">Nucleus</location>
    </subcellularLocation>
</comment>
<feature type="compositionally biased region" description="Basic and acidic residues" evidence="6">
    <location>
        <begin position="169"/>
        <end position="179"/>
    </location>
</feature>
<feature type="compositionally biased region" description="Polar residues" evidence="6">
    <location>
        <begin position="183"/>
        <end position="194"/>
    </location>
</feature>
<feature type="domain" description="YDG" evidence="9">
    <location>
        <begin position="346"/>
        <end position="493"/>
    </location>
</feature>
<dbReference type="Pfam" id="PF05033">
    <property type="entry name" value="Pre-SET"/>
    <property type="match status" value="1"/>
</dbReference>
<dbReference type="InterPro" id="IPR007728">
    <property type="entry name" value="Pre-SET_dom"/>
</dbReference>
<dbReference type="InterPro" id="IPR001214">
    <property type="entry name" value="SET_dom"/>
</dbReference>
<evidence type="ECO:0000259" key="9">
    <source>
        <dbReference type="PROSITE" id="PS51015"/>
    </source>
</evidence>
<evidence type="ECO:0000313" key="10">
    <source>
        <dbReference type="EMBL" id="KAI5068702.1"/>
    </source>
</evidence>
<keyword evidence="2" id="KW-0158">Chromosome</keyword>
<dbReference type="Proteomes" id="UP000886520">
    <property type="component" value="Chromosome 16"/>
</dbReference>
<dbReference type="SUPFAM" id="SSF88697">
    <property type="entry name" value="PUA domain-like"/>
    <property type="match status" value="1"/>
</dbReference>
<keyword evidence="3" id="KW-0156">Chromatin regulator</keyword>
<evidence type="ECO:0000259" key="8">
    <source>
        <dbReference type="PROSITE" id="PS50867"/>
    </source>
</evidence>
<dbReference type="Pfam" id="PF00856">
    <property type="entry name" value="SET"/>
    <property type="match status" value="1"/>
</dbReference>
<dbReference type="GO" id="GO:0003690">
    <property type="term" value="F:double-stranded DNA binding"/>
    <property type="evidence" value="ECO:0007669"/>
    <property type="project" value="TreeGrafter"/>
</dbReference>
<feature type="domain" description="Pre-SET" evidence="8">
    <location>
        <begin position="572"/>
        <end position="631"/>
    </location>
</feature>
<dbReference type="PANTHER" id="PTHR45660">
    <property type="entry name" value="HISTONE-LYSINE N-METHYLTRANSFERASE SETMAR"/>
    <property type="match status" value="1"/>
</dbReference>
<gene>
    <name evidence="10" type="ORF">GOP47_0017047</name>
</gene>
<dbReference type="GO" id="GO:0042054">
    <property type="term" value="F:histone methyltransferase activity"/>
    <property type="evidence" value="ECO:0007669"/>
    <property type="project" value="InterPro"/>
</dbReference>
<feature type="region of interest" description="Disordered" evidence="6">
    <location>
        <begin position="168"/>
        <end position="201"/>
    </location>
</feature>
<dbReference type="Gene3D" id="2.30.280.10">
    <property type="entry name" value="SRA-YDG"/>
    <property type="match status" value="1"/>
</dbReference>